<reference evidence="2 3" key="1">
    <citation type="journal article" date="2018" name="Mol. Ecol.">
        <title>The obligate alkalophilic soda-lake fungus Sodiomyces alkalinus has shifted to a protein diet.</title>
        <authorList>
            <person name="Grum-Grzhimaylo A.A."/>
            <person name="Falkoski D.L."/>
            <person name="van den Heuvel J."/>
            <person name="Valero-Jimenez C.A."/>
            <person name="Min B."/>
            <person name="Choi I.G."/>
            <person name="Lipzen A."/>
            <person name="Daum C.G."/>
            <person name="Aanen D.K."/>
            <person name="Tsang A."/>
            <person name="Henrissat B."/>
            <person name="Bilanenko E.N."/>
            <person name="de Vries R.P."/>
            <person name="van Kan J.A.L."/>
            <person name="Grigoriev I.V."/>
            <person name="Debets A.J.M."/>
        </authorList>
    </citation>
    <scope>NUCLEOTIDE SEQUENCE [LARGE SCALE GENOMIC DNA]</scope>
    <source>
        <strain evidence="2 3">F11</strain>
    </source>
</reference>
<name>A0A3N2PJF0_SODAK</name>
<evidence type="ECO:0000313" key="3">
    <source>
        <dbReference type="Proteomes" id="UP000272025"/>
    </source>
</evidence>
<protein>
    <submittedName>
        <fullName evidence="2">Uncharacterized protein</fullName>
    </submittedName>
</protein>
<keyword evidence="3" id="KW-1185">Reference proteome</keyword>
<sequence>MRITEYSSQVRGISLPEAESRVSMEGMPSRICRPRSRHSSVVEVDQDQGRKHMDRPSDKCSERRDASKSKLFLPALTSTRENTDNGAVSDTGAASSWVGRKWGIRQVLASFSNCLEGSSGSVGKMKMLPSADALLKYVPGL</sequence>
<evidence type="ECO:0000313" key="2">
    <source>
        <dbReference type="EMBL" id="ROT34653.1"/>
    </source>
</evidence>
<gene>
    <name evidence="2" type="ORF">SODALDRAFT_364155</name>
</gene>
<evidence type="ECO:0000256" key="1">
    <source>
        <dbReference type="SAM" id="MobiDB-lite"/>
    </source>
</evidence>
<dbReference type="Proteomes" id="UP000272025">
    <property type="component" value="Unassembled WGS sequence"/>
</dbReference>
<accession>A0A3N2PJF0</accession>
<feature type="compositionally biased region" description="Basic and acidic residues" evidence="1">
    <location>
        <begin position="47"/>
        <end position="67"/>
    </location>
</feature>
<dbReference type="GeneID" id="39583098"/>
<dbReference type="AlphaFoldDB" id="A0A3N2PJF0"/>
<proteinExistence type="predicted"/>
<dbReference type="RefSeq" id="XP_028462459.1">
    <property type="nucleotide sequence ID" value="XM_028614620.1"/>
</dbReference>
<feature type="region of interest" description="Disordered" evidence="1">
    <location>
        <begin position="17"/>
        <end position="67"/>
    </location>
</feature>
<dbReference type="EMBL" id="ML119066">
    <property type="protein sequence ID" value="ROT34653.1"/>
    <property type="molecule type" value="Genomic_DNA"/>
</dbReference>
<organism evidence="2 3">
    <name type="scientific">Sodiomyces alkalinus (strain CBS 110278 / VKM F-3762 / F11)</name>
    <name type="common">Alkaliphilic filamentous fungus</name>
    <dbReference type="NCBI Taxonomy" id="1314773"/>
    <lineage>
        <taxon>Eukaryota</taxon>
        <taxon>Fungi</taxon>
        <taxon>Dikarya</taxon>
        <taxon>Ascomycota</taxon>
        <taxon>Pezizomycotina</taxon>
        <taxon>Sordariomycetes</taxon>
        <taxon>Hypocreomycetidae</taxon>
        <taxon>Glomerellales</taxon>
        <taxon>Plectosphaerellaceae</taxon>
        <taxon>Sodiomyces</taxon>
    </lineage>
</organism>